<evidence type="ECO:0000313" key="4">
    <source>
        <dbReference type="EMBL" id="TTD92249.1"/>
    </source>
</evidence>
<dbReference type="Pfam" id="PF00071">
    <property type="entry name" value="Ras"/>
    <property type="match status" value="1"/>
</dbReference>
<organism evidence="4 5">
    <name type="scientific">Bagarius yarrelli</name>
    <name type="common">Goonch</name>
    <name type="synonym">Bagrus yarrelli</name>
    <dbReference type="NCBI Taxonomy" id="175774"/>
    <lineage>
        <taxon>Eukaryota</taxon>
        <taxon>Metazoa</taxon>
        <taxon>Chordata</taxon>
        <taxon>Craniata</taxon>
        <taxon>Vertebrata</taxon>
        <taxon>Euteleostomi</taxon>
        <taxon>Actinopterygii</taxon>
        <taxon>Neopterygii</taxon>
        <taxon>Teleostei</taxon>
        <taxon>Ostariophysi</taxon>
        <taxon>Siluriformes</taxon>
        <taxon>Sisoridae</taxon>
        <taxon>Sisorinae</taxon>
        <taxon>Bagarius</taxon>
    </lineage>
</organism>
<comment type="caution">
    <text evidence="4">The sequence shown here is derived from an EMBL/GenBank/DDBJ whole genome shotgun (WGS) entry which is preliminary data.</text>
</comment>
<dbReference type="AlphaFoldDB" id="A0A556VA58"/>
<dbReference type="SMART" id="SM00175">
    <property type="entry name" value="RAB"/>
    <property type="match status" value="1"/>
</dbReference>
<reference evidence="4 5" key="1">
    <citation type="journal article" date="2019" name="Genome Biol. Evol.">
        <title>Whole-Genome Sequencing of the Giant Devil Catfish, Bagarius yarrelli.</title>
        <authorList>
            <person name="Jiang W."/>
            <person name="Lv Y."/>
            <person name="Cheng L."/>
            <person name="Yang K."/>
            <person name="Chao B."/>
            <person name="Wang X."/>
            <person name="Li Y."/>
            <person name="Pan X."/>
            <person name="You X."/>
            <person name="Zhang Y."/>
            <person name="Yang J."/>
            <person name="Li J."/>
            <person name="Zhang X."/>
            <person name="Liu S."/>
            <person name="Sun C."/>
            <person name="Yang J."/>
            <person name="Shi Q."/>
        </authorList>
    </citation>
    <scope>NUCLEOTIDE SEQUENCE [LARGE SCALE GENOMIC DNA]</scope>
    <source>
        <strain evidence="4">JWS20170419001</strain>
        <tissue evidence="4">Muscle</tissue>
    </source>
</reference>
<name>A0A556VA58_BAGYA</name>
<evidence type="ECO:0000256" key="2">
    <source>
        <dbReference type="ARBA" id="ARBA00023134"/>
    </source>
</evidence>
<evidence type="ECO:0000256" key="3">
    <source>
        <dbReference type="SAM" id="MobiDB-lite"/>
    </source>
</evidence>
<evidence type="ECO:0000256" key="1">
    <source>
        <dbReference type="ARBA" id="ARBA00022741"/>
    </source>
</evidence>
<feature type="region of interest" description="Disordered" evidence="3">
    <location>
        <begin position="1"/>
        <end position="86"/>
    </location>
</feature>
<dbReference type="InterPro" id="IPR027417">
    <property type="entry name" value="P-loop_NTPase"/>
</dbReference>
<keyword evidence="2" id="KW-0342">GTP-binding</keyword>
<dbReference type="GO" id="GO:0005525">
    <property type="term" value="F:GTP binding"/>
    <property type="evidence" value="ECO:0007669"/>
    <property type="project" value="UniProtKB-KW"/>
</dbReference>
<dbReference type="OrthoDB" id="9989112at2759"/>
<evidence type="ECO:0000313" key="5">
    <source>
        <dbReference type="Proteomes" id="UP000319801"/>
    </source>
</evidence>
<dbReference type="EMBL" id="VCAZ01000185">
    <property type="protein sequence ID" value="TTD92249.1"/>
    <property type="molecule type" value="Genomic_DNA"/>
</dbReference>
<dbReference type="PANTHER" id="PTHR47977">
    <property type="entry name" value="RAS-RELATED PROTEIN RAB"/>
    <property type="match status" value="1"/>
</dbReference>
<dbReference type="Proteomes" id="UP000319801">
    <property type="component" value="Unassembled WGS sequence"/>
</dbReference>
<dbReference type="InterPro" id="IPR001806">
    <property type="entry name" value="Small_GTPase"/>
</dbReference>
<proteinExistence type="predicted"/>
<dbReference type="SUPFAM" id="SSF52540">
    <property type="entry name" value="P-loop containing nucleoside triphosphate hydrolases"/>
    <property type="match status" value="1"/>
</dbReference>
<sequence>MEGETLGERKTPREQERGTGRETREERHGGRDMEGETLGEKDTEGERHGERDLEGETLGEKDTEGERHGERDLEGETLGERDMERERHGVYKSNGADGAVGAGGQRIHLQLWDTPPDRRGQLQMHAYCENPDIVLCGNKCDLEEQRFVKEEEARELASKYGIPYFETSAANGENVAQAVEVLLDLIMKRMERCVDRSWIPDGTMRSNGHSGSEMIEPPTQEKSKCAC</sequence>
<dbReference type="SMART" id="SM00173">
    <property type="entry name" value="RAS"/>
    <property type="match status" value="1"/>
</dbReference>
<feature type="region of interest" description="Disordered" evidence="3">
    <location>
        <begin position="201"/>
        <end position="227"/>
    </location>
</feature>
<dbReference type="Gene3D" id="3.40.50.300">
    <property type="entry name" value="P-loop containing nucleotide triphosphate hydrolases"/>
    <property type="match status" value="1"/>
</dbReference>
<dbReference type="PROSITE" id="PS51419">
    <property type="entry name" value="RAB"/>
    <property type="match status" value="1"/>
</dbReference>
<keyword evidence="5" id="KW-1185">Reference proteome</keyword>
<dbReference type="InterPro" id="IPR050227">
    <property type="entry name" value="Rab"/>
</dbReference>
<accession>A0A556VA58</accession>
<gene>
    <name evidence="4" type="ORF">Baya_14863</name>
</gene>
<dbReference type="GO" id="GO:0003924">
    <property type="term" value="F:GTPase activity"/>
    <property type="evidence" value="ECO:0007669"/>
    <property type="project" value="InterPro"/>
</dbReference>
<protein>
    <submittedName>
        <fullName evidence="4">Ras-related protein Rab-27A</fullName>
    </submittedName>
</protein>
<keyword evidence="1" id="KW-0547">Nucleotide-binding</keyword>